<dbReference type="PANTHER" id="PTHR45947:SF3">
    <property type="entry name" value="SULFOQUINOVOSYL TRANSFERASE SQD2"/>
    <property type="match status" value="1"/>
</dbReference>
<proteinExistence type="predicted"/>
<evidence type="ECO:0000313" key="3">
    <source>
        <dbReference type="Proteomes" id="UP000236000"/>
    </source>
</evidence>
<dbReference type="SUPFAM" id="SSF53756">
    <property type="entry name" value="UDP-Glycosyltransferase/glycogen phosphorylase"/>
    <property type="match status" value="1"/>
</dbReference>
<dbReference type="PANTHER" id="PTHR45947">
    <property type="entry name" value="SULFOQUINOVOSYL TRANSFERASE SQD2"/>
    <property type="match status" value="1"/>
</dbReference>
<feature type="domain" description="Glycosyl transferase family 1" evidence="1">
    <location>
        <begin position="198"/>
        <end position="338"/>
    </location>
</feature>
<sequence length="369" mass="41776">MNGNKRKLMVFHQYLAPYRIDFFNALARIGEMEAFFEYENSPDHHYNRREMEARCAFRPQYLNHVRVAGRRVPSGLARILRQGRPDLVIVPEFSILALEVCLLRAVCRWKFKIVSICDDSMDMIRGNELSRMHALARKAAMPVMDDVILPDMEACRWYREHYGKGVFFPIVRDERAFRAQCREALSMSHSMQREYGLHGKRVVLYVGRLAPEKNLECLVRAAAALPEDAVLVIAGSGSLGPELQDLAVRLEVSAIFTGWLEGERLAAWYNLADVFVLPSLVEPFGAVVNDALAAGCFCLVSGRCGSACLVRRGWNGELFDPEDEKGLASLLRKTCLDRGGSPSPPRLKECLMPAGFREYVNHLMEHIVR</sequence>
<dbReference type="InterPro" id="IPR050194">
    <property type="entry name" value="Glycosyltransferase_grp1"/>
</dbReference>
<dbReference type="Proteomes" id="UP000236000">
    <property type="component" value="Unassembled WGS sequence"/>
</dbReference>
<name>A0A2N8HCA5_9BACT</name>
<reference evidence="2 3" key="1">
    <citation type="journal article" date="2017" name="BMC Genomics">
        <title>Genome sequencing of 39 Akkermansia muciniphila isolates reveals its population structure, genomic and functional diverisity, and global distribution in mammalian gut microbiotas.</title>
        <authorList>
            <person name="Guo X."/>
            <person name="Li S."/>
            <person name="Zhang J."/>
            <person name="Wu F."/>
            <person name="Li X."/>
            <person name="Wu D."/>
            <person name="Zhang M."/>
            <person name="Ou Z."/>
            <person name="Jie Z."/>
            <person name="Yan Q."/>
            <person name="Li P."/>
            <person name="Yi J."/>
            <person name="Peng Y."/>
        </authorList>
    </citation>
    <scope>NUCLEOTIDE SEQUENCE [LARGE SCALE GENOMIC DNA]</scope>
    <source>
        <strain evidence="2 3">GP24</strain>
    </source>
</reference>
<dbReference type="CDD" id="cd03801">
    <property type="entry name" value="GT4_PimA-like"/>
    <property type="match status" value="1"/>
</dbReference>
<dbReference type="Pfam" id="PF00534">
    <property type="entry name" value="Glycos_transf_1"/>
    <property type="match status" value="1"/>
</dbReference>
<dbReference type="AlphaFoldDB" id="A0A2N8HCA5"/>
<accession>A0A2N8HCA5</accession>
<dbReference type="Gene3D" id="3.40.50.2000">
    <property type="entry name" value="Glycogen Phosphorylase B"/>
    <property type="match status" value="2"/>
</dbReference>
<protein>
    <recommendedName>
        <fullName evidence="1">Glycosyl transferase family 1 domain-containing protein</fullName>
    </recommendedName>
</protein>
<dbReference type="GO" id="GO:0016757">
    <property type="term" value="F:glycosyltransferase activity"/>
    <property type="evidence" value="ECO:0007669"/>
    <property type="project" value="InterPro"/>
</dbReference>
<evidence type="ECO:0000259" key="1">
    <source>
        <dbReference type="Pfam" id="PF00534"/>
    </source>
</evidence>
<organism evidence="2 3">
    <name type="scientific">Akkermansia muciniphila</name>
    <dbReference type="NCBI Taxonomy" id="239935"/>
    <lineage>
        <taxon>Bacteria</taxon>
        <taxon>Pseudomonadati</taxon>
        <taxon>Verrucomicrobiota</taxon>
        <taxon>Verrucomicrobiia</taxon>
        <taxon>Verrucomicrobiales</taxon>
        <taxon>Akkermansiaceae</taxon>
        <taxon>Akkermansia</taxon>
    </lineage>
</organism>
<dbReference type="RefSeq" id="WP_102713990.1">
    <property type="nucleotide sequence ID" value="NZ_PJKA01000012.1"/>
</dbReference>
<dbReference type="EMBL" id="PJKA01000012">
    <property type="protein sequence ID" value="PNC17516.1"/>
    <property type="molecule type" value="Genomic_DNA"/>
</dbReference>
<dbReference type="OrthoDB" id="9795068at2"/>
<comment type="caution">
    <text evidence="2">The sequence shown here is derived from an EMBL/GenBank/DDBJ whole genome shotgun (WGS) entry which is preliminary data.</text>
</comment>
<dbReference type="InterPro" id="IPR001296">
    <property type="entry name" value="Glyco_trans_1"/>
</dbReference>
<gene>
    <name evidence="2" type="ORF">CXU22_07090</name>
</gene>
<evidence type="ECO:0000313" key="2">
    <source>
        <dbReference type="EMBL" id="PNC17516.1"/>
    </source>
</evidence>